<proteinExistence type="predicted"/>
<evidence type="ECO:0000256" key="5">
    <source>
        <dbReference type="SAM" id="MobiDB-lite"/>
    </source>
</evidence>
<dbReference type="GO" id="GO:0008270">
    <property type="term" value="F:zinc ion binding"/>
    <property type="evidence" value="ECO:0007669"/>
    <property type="project" value="UniProtKB-KW"/>
</dbReference>
<evidence type="ECO:0000256" key="2">
    <source>
        <dbReference type="ARBA" id="ARBA00022771"/>
    </source>
</evidence>
<keyword evidence="3" id="KW-0862">Zinc</keyword>
<dbReference type="InterPro" id="IPR032010">
    <property type="entry name" value="APD1-4_M"/>
</dbReference>
<dbReference type="GO" id="GO:0009705">
    <property type="term" value="C:plant-type vacuole membrane"/>
    <property type="evidence" value="ECO:0007669"/>
    <property type="project" value="TreeGrafter"/>
</dbReference>
<name>A0A7C9EUD2_OPUST</name>
<reference evidence="8" key="1">
    <citation type="journal article" date="2013" name="J. Plant Res.">
        <title>Effect of fungi and light on seed germination of three Opuntia species from semiarid lands of central Mexico.</title>
        <authorList>
            <person name="Delgado-Sanchez P."/>
            <person name="Jimenez-Bremont J.F."/>
            <person name="Guerrero-Gonzalez Mde L."/>
            <person name="Flores J."/>
        </authorList>
    </citation>
    <scope>NUCLEOTIDE SEQUENCE</scope>
    <source>
        <tissue evidence="8">Cladode</tissue>
    </source>
</reference>
<feature type="transmembrane region" description="Helical" evidence="6">
    <location>
        <begin position="325"/>
        <end position="343"/>
    </location>
</feature>
<evidence type="ECO:0000256" key="3">
    <source>
        <dbReference type="ARBA" id="ARBA00022833"/>
    </source>
</evidence>
<feature type="compositionally biased region" description="Low complexity" evidence="5">
    <location>
        <begin position="1"/>
        <end position="23"/>
    </location>
</feature>
<dbReference type="PROSITE" id="PS50089">
    <property type="entry name" value="ZF_RING_2"/>
    <property type="match status" value="1"/>
</dbReference>
<feature type="compositionally biased region" description="Acidic residues" evidence="5">
    <location>
        <begin position="32"/>
        <end position="42"/>
    </location>
</feature>
<protein>
    <recommendedName>
        <fullName evidence="7">RING-type domain-containing protein</fullName>
    </recommendedName>
</protein>
<dbReference type="Pfam" id="PF13920">
    <property type="entry name" value="zf-C3HC4_3"/>
    <property type="match status" value="1"/>
</dbReference>
<feature type="domain" description="RING-type" evidence="7">
    <location>
        <begin position="423"/>
        <end position="462"/>
    </location>
</feature>
<evidence type="ECO:0000256" key="1">
    <source>
        <dbReference type="ARBA" id="ARBA00022723"/>
    </source>
</evidence>
<feature type="transmembrane region" description="Helical" evidence="6">
    <location>
        <begin position="91"/>
        <end position="110"/>
    </location>
</feature>
<keyword evidence="1" id="KW-0479">Metal-binding</keyword>
<dbReference type="GO" id="GO:0016567">
    <property type="term" value="P:protein ubiquitination"/>
    <property type="evidence" value="ECO:0007669"/>
    <property type="project" value="TreeGrafter"/>
</dbReference>
<dbReference type="EMBL" id="GISG01256192">
    <property type="protein sequence ID" value="MBA4672687.1"/>
    <property type="molecule type" value="Transcribed_RNA"/>
</dbReference>
<keyword evidence="6" id="KW-0472">Membrane</keyword>
<dbReference type="InterPro" id="IPR001841">
    <property type="entry name" value="Znf_RING"/>
</dbReference>
<dbReference type="InterPro" id="IPR032008">
    <property type="entry name" value="APD1-4_N"/>
</dbReference>
<reference evidence="8" key="2">
    <citation type="submission" date="2020-07" db="EMBL/GenBank/DDBJ databases">
        <authorList>
            <person name="Vera ALvarez R."/>
            <person name="Arias-Moreno D.M."/>
            <person name="Jimenez-Jacinto V."/>
            <person name="Jimenez-Bremont J.F."/>
            <person name="Swaminathan K."/>
            <person name="Moose S.P."/>
            <person name="Guerrero-Gonzalez M.L."/>
            <person name="Marino-Ramirez L."/>
            <person name="Landsman D."/>
            <person name="Rodriguez-Kessler M."/>
            <person name="Delgado-Sanchez P."/>
        </authorList>
    </citation>
    <scope>NUCLEOTIDE SEQUENCE</scope>
    <source>
        <tissue evidence="8">Cladode</tissue>
    </source>
</reference>
<dbReference type="InterPro" id="IPR013083">
    <property type="entry name" value="Znf_RING/FYVE/PHD"/>
</dbReference>
<keyword evidence="6" id="KW-0812">Transmembrane</keyword>
<dbReference type="Pfam" id="PF16040">
    <property type="entry name" value="APD1-4_N"/>
    <property type="match status" value="1"/>
</dbReference>
<feature type="region of interest" description="Disordered" evidence="5">
    <location>
        <begin position="363"/>
        <end position="393"/>
    </location>
</feature>
<feature type="region of interest" description="Disordered" evidence="5">
    <location>
        <begin position="1"/>
        <end position="58"/>
    </location>
</feature>
<keyword evidence="2 4" id="KW-0863">Zinc-finger</keyword>
<evidence type="ECO:0000259" key="7">
    <source>
        <dbReference type="PROSITE" id="PS50089"/>
    </source>
</evidence>
<dbReference type="GO" id="GO:0061630">
    <property type="term" value="F:ubiquitin protein ligase activity"/>
    <property type="evidence" value="ECO:0007669"/>
    <property type="project" value="TreeGrafter"/>
</dbReference>
<evidence type="ECO:0000256" key="6">
    <source>
        <dbReference type="SAM" id="Phobius"/>
    </source>
</evidence>
<dbReference type="SUPFAM" id="SSF57850">
    <property type="entry name" value="RING/U-box"/>
    <property type="match status" value="1"/>
</dbReference>
<dbReference type="PANTHER" id="PTHR46858:SF5">
    <property type="entry name" value="E3 UBIQUITIN-PROTEIN LIGASE APD1-RELATED"/>
    <property type="match status" value="1"/>
</dbReference>
<keyword evidence="6" id="KW-1133">Transmembrane helix</keyword>
<organism evidence="8">
    <name type="scientific">Opuntia streptacantha</name>
    <name type="common">Prickly pear cactus</name>
    <name type="synonym">Opuntia cardona</name>
    <dbReference type="NCBI Taxonomy" id="393608"/>
    <lineage>
        <taxon>Eukaryota</taxon>
        <taxon>Viridiplantae</taxon>
        <taxon>Streptophyta</taxon>
        <taxon>Embryophyta</taxon>
        <taxon>Tracheophyta</taxon>
        <taxon>Spermatophyta</taxon>
        <taxon>Magnoliopsida</taxon>
        <taxon>eudicotyledons</taxon>
        <taxon>Gunneridae</taxon>
        <taxon>Pentapetalae</taxon>
        <taxon>Caryophyllales</taxon>
        <taxon>Cactineae</taxon>
        <taxon>Cactaceae</taxon>
        <taxon>Opuntioideae</taxon>
        <taxon>Opuntia</taxon>
    </lineage>
</organism>
<evidence type="ECO:0000313" key="8">
    <source>
        <dbReference type="EMBL" id="MBA4672687.1"/>
    </source>
</evidence>
<dbReference type="AlphaFoldDB" id="A0A7C9EUD2"/>
<dbReference type="Pfam" id="PF16041">
    <property type="entry name" value="APD1-4_M"/>
    <property type="match status" value="1"/>
</dbReference>
<sequence>MDGPAAISSSPSSSSAVVDVGPSTSARSPEVMSEEEREEEDAGGGVEQVPEFVRRQTSTSASYRVVPMPPRRMEASTAPEDLAADDTLSCVIVILTFWFFVSMTLIMGIFGSEDLQIGPYSSILLKPNPLFVSSLKMESSEMKVAPVVYGFYKPPPLDVTKIWSWSLSTSVRPDTHKEWVHYLNEGSQINISYSVPSSSSLIIVIAKGIEGLAEWVEDPLYPDSALSWNVIRGNGTIRQDILKSYDYYVAIGNFNSEDVEVGVNLSIRSTVYDITGSYYMCNLTRRLCNFKILFPEGNQGVLTTPGPTEGAGNEVYVKLSYEPRWMTYFLGIGGMTSIMLWGFNCLNRIRRNNEDTLENQLRNVGPERAPLLPQKDDDLSSLGSSYDSGSQSGEEYQDLLEEGPCDGRPGGEGGKKYQPRQLCVICCDAPKDCFFIPCGHCASCFDCGVRVAEVAGTCPICRRRMKKVRRIYNV</sequence>
<dbReference type="PANTHER" id="PTHR46858">
    <property type="entry name" value="OS05G0521000 PROTEIN"/>
    <property type="match status" value="1"/>
</dbReference>
<feature type="compositionally biased region" description="Low complexity" evidence="5">
    <location>
        <begin position="380"/>
        <end position="393"/>
    </location>
</feature>
<dbReference type="Gene3D" id="3.30.40.10">
    <property type="entry name" value="Zinc/RING finger domain, C3HC4 (zinc finger)"/>
    <property type="match status" value="1"/>
</dbReference>
<dbReference type="GO" id="GO:0005768">
    <property type="term" value="C:endosome"/>
    <property type="evidence" value="ECO:0007669"/>
    <property type="project" value="TreeGrafter"/>
</dbReference>
<accession>A0A7C9EUD2</accession>
<evidence type="ECO:0000256" key="4">
    <source>
        <dbReference type="PROSITE-ProRule" id="PRU00175"/>
    </source>
</evidence>